<dbReference type="Gene3D" id="3.20.20.80">
    <property type="entry name" value="Glycosidases"/>
    <property type="match status" value="1"/>
</dbReference>
<organism evidence="7 8">
    <name type="scientific">candidate division WWE3 bacterium RIFCSPHIGHO2_02_FULL_38_14</name>
    <dbReference type="NCBI Taxonomy" id="1802620"/>
    <lineage>
        <taxon>Bacteria</taxon>
        <taxon>Katanobacteria</taxon>
    </lineage>
</organism>
<dbReference type="Proteomes" id="UP000178127">
    <property type="component" value="Unassembled WGS sequence"/>
</dbReference>
<evidence type="ECO:0000256" key="4">
    <source>
        <dbReference type="PROSITE-ProRule" id="PRU01100"/>
    </source>
</evidence>
<dbReference type="InterPro" id="IPR000805">
    <property type="entry name" value="Glyco_hydro_26"/>
</dbReference>
<feature type="transmembrane region" description="Helical" evidence="5">
    <location>
        <begin position="6"/>
        <end position="26"/>
    </location>
</feature>
<keyword evidence="3 4" id="KW-0326">Glycosidase</keyword>
<dbReference type="SUPFAM" id="SSF51445">
    <property type="entry name" value="(Trans)glycosidases"/>
    <property type="match status" value="1"/>
</dbReference>
<evidence type="ECO:0000313" key="8">
    <source>
        <dbReference type="Proteomes" id="UP000178127"/>
    </source>
</evidence>
<proteinExistence type="inferred from homology"/>
<comment type="caution">
    <text evidence="7">The sequence shown here is derived from an EMBL/GenBank/DDBJ whole genome shotgun (WGS) entry which is preliminary data.</text>
</comment>
<gene>
    <name evidence="7" type="ORF">A3D91_03710</name>
</gene>
<keyword evidence="5" id="KW-0472">Membrane</keyword>
<dbReference type="InterPro" id="IPR017853">
    <property type="entry name" value="GH"/>
</dbReference>
<dbReference type="PANTHER" id="PTHR40079">
    <property type="entry name" value="MANNAN ENDO-1,4-BETA-MANNOSIDASE E-RELATED"/>
    <property type="match status" value="1"/>
</dbReference>
<comment type="similarity">
    <text evidence="1 4">Belongs to the glycosyl hydrolase 26 family.</text>
</comment>
<evidence type="ECO:0000256" key="2">
    <source>
        <dbReference type="ARBA" id="ARBA00022801"/>
    </source>
</evidence>
<dbReference type="GO" id="GO:0006080">
    <property type="term" value="P:substituted mannan metabolic process"/>
    <property type="evidence" value="ECO:0007669"/>
    <property type="project" value="InterPro"/>
</dbReference>
<keyword evidence="5" id="KW-0812">Transmembrane</keyword>
<reference evidence="7 8" key="1">
    <citation type="journal article" date="2016" name="Nat. Commun.">
        <title>Thousands of microbial genomes shed light on interconnected biogeochemical processes in an aquifer system.</title>
        <authorList>
            <person name="Anantharaman K."/>
            <person name="Brown C.T."/>
            <person name="Hug L.A."/>
            <person name="Sharon I."/>
            <person name="Castelle C.J."/>
            <person name="Probst A.J."/>
            <person name="Thomas B.C."/>
            <person name="Singh A."/>
            <person name="Wilkins M.J."/>
            <person name="Karaoz U."/>
            <person name="Brodie E.L."/>
            <person name="Williams K.H."/>
            <person name="Hubbard S.S."/>
            <person name="Banfield J.F."/>
        </authorList>
    </citation>
    <scope>NUCLEOTIDE SEQUENCE [LARGE SCALE GENOMIC DNA]</scope>
</reference>
<dbReference type="STRING" id="1802620.A3D91_03710"/>
<feature type="active site" description="Proton donor" evidence="4">
    <location>
        <position position="172"/>
    </location>
</feature>
<dbReference type="AlphaFoldDB" id="A0A1F4V9C7"/>
<feature type="active site" description="Nucleophile" evidence="4">
    <location>
        <position position="276"/>
    </location>
</feature>
<name>A0A1F4V9C7_UNCKA</name>
<dbReference type="GO" id="GO:0016985">
    <property type="term" value="F:mannan endo-1,4-beta-mannosidase activity"/>
    <property type="evidence" value="ECO:0007669"/>
    <property type="project" value="InterPro"/>
</dbReference>
<dbReference type="InterPro" id="IPR022790">
    <property type="entry name" value="GH26_dom"/>
</dbReference>
<accession>A0A1F4V9C7</accession>
<evidence type="ECO:0000256" key="1">
    <source>
        <dbReference type="ARBA" id="ARBA00007754"/>
    </source>
</evidence>
<dbReference type="PANTHER" id="PTHR40079:SF4">
    <property type="entry name" value="GH26 DOMAIN-CONTAINING PROTEIN-RELATED"/>
    <property type="match status" value="1"/>
</dbReference>
<keyword evidence="2 4" id="KW-0378">Hydrolase</keyword>
<keyword evidence="5" id="KW-1133">Transmembrane helix</keyword>
<evidence type="ECO:0000256" key="3">
    <source>
        <dbReference type="ARBA" id="ARBA00023295"/>
    </source>
</evidence>
<sequence length="338" mass="39994">MKNIIITWWKHLFILVAFVVATFYVVSMRRNDILFAWTWGFSPGNFICGISDYTFPVICRQDKVDFDNLNVNFGIYDPEGSYDNESRLAIQHQYISWVNYSSEKLLADEELYSSKNRWVMVTVEPWPYNKNDFGKETLFNDIKSGKYDEVIDSVCNDISRFKNPSFIRWGHEMENVTDRYPWAQNDYSGFIESYRYFVTRCKNTASKAYYVWSPVGMNGLEKYWPGSDYVDYVGVSVYGFYEQDEYYYGRPRGFNEIFNERYERIKKFGRPVMIAEMAVNGSERHRIYWYSEAFNSFSNYPELKTVILFNSKDVPGAWGAEFPVPDWTFGDVFNKVVD</sequence>
<dbReference type="PROSITE" id="PS51764">
    <property type="entry name" value="GH26"/>
    <property type="match status" value="1"/>
</dbReference>
<evidence type="ECO:0000259" key="6">
    <source>
        <dbReference type="PROSITE" id="PS51764"/>
    </source>
</evidence>
<protein>
    <recommendedName>
        <fullName evidence="6">GH26 domain-containing protein</fullName>
    </recommendedName>
</protein>
<feature type="domain" description="GH26" evidence="6">
    <location>
        <begin position="29"/>
        <end position="338"/>
    </location>
</feature>
<evidence type="ECO:0000313" key="7">
    <source>
        <dbReference type="EMBL" id="OGC53812.1"/>
    </source>
</evidence>
<dbReference type="EMBL" id="MEVD01000010">
    <property type="protein sequence ID" value="OGC53812.1"/>
    <property type="molecule type" value="Genomic_DNA"/>
</dbReference>
<evidence type="ECO:0000256" key="5">
    <source>
        <dbReference type="SAM" id="Phobius"/>
    </source>
</evidence>